<evidence type="ECO:0000313" key="1">
    <source>
        <dbReference type="EMBL" id="QHA05878.1"/>
    </source>
</evidence>
<reference evidence="1 2" key="1">
    <citation type="submission" date="2019-12" db="EMBL/GenBank/DDBJ databases">
        <title>Streptomyces sp. strain T44 isolated from rhizosphere soil of Broussonetia papyrifera.</title>
        <authorList>
            <person name="Mo P."/>
        </authorList>
    </citation>
    <scope>NUCLEOTIDE SEQUENCE [LARGE SCALE GENOMIC DNA]</scope>
    <source>
        <strain evidence="1 2">T44</strain>
    </source>
</reference>
<proteinExistence type="predicted"/>
<dbReference type="Proteomes" id="UP000436138">
    <property type="component" value="Chromosome"/>
</dbReference>
<dbReference type="KEGG" id="sbro:GQF42_23635"/>
<organism evidence="1 2">
    <name type="scientific">Streptomyces broussonetiae</name>
    <dbReference type="NCBI Taxonomy" id="2686304"/>
    <lineage>
        <taxon>Bacteria</taxon>
        <taxon>Bacillati</taxon>
        <taxon>Actinomycetota</taxon>
        <taxon>Actinomycetes</taxon>
        <taxon>Kitasatosporales</taxon>
        <taxon>Streptomycetaceae</taxon>
        <taxon>Streptomyces</taxon>
    </lineage>
</organism>
<evidence type="ECO:0000313" key="2">
    <source>
        <dbReference type="Proteomes" id="UP000436138"/>
    </source>
</evidence>
<protein>
    <submittedName>
        <fullName evidence="1">Uncharacterized protein</fullName>
    </submittedName>
</protein>
<gene>
    <name evidence="1" type="ORF">GQF42_23635</name>
</gene>
<keyword evidence="2" id="KW-1185">Reference proteome</keyword>
<name>A0A6I6MYF6_9ACTN</name>
<accession>A0A6I6MYF6</accession>
<sequence length="60" mass="6510">MISPVPPGSRHGADHSVLTDYISTETYFQHNPEAADGRIVEHRDVIVPVPAKLPCGNGLF</sequence>
<dbReference type="EMBL" id="CP047020">
    <property type="protein sequence ID" value="QHA05878.1"/>
    <property type="molecule type" value="Genomic_DNA"/>
</dbReference>
<dbReference type="RefSeq" id="WP_158922998.1">
    <property type="nucleotide sequence ID" value="NZ_CP047020.1"/>
</dbReference>
<dbReference type="AlphaFoldDB" id="A0A6I6MYF6"/>